<sequence>MLHAWNRILPQYSHLIQKNKKTAFSFCIAAFVAIILDFIFEITLFGSSLVISGKFYKVPKYSPEKKSCRSWSLQYSRFLTKKSTRIGVILLSFGFLLISLYGTLTIETKIDSQRIIPYDSPLRESDKLFKEYYWKEHELIEIFVTSPPNISNPEEFSEFQRMMNEFHDLPRAIGSTSTVLFLDDYIKYKRIRNRYEVVDDADKIKDHLSIRGQTVVDAFKFYTGFHNATTWMERAENMLNWRRVASRWSQFNVTVYSENAAVFEGIFNMASQTSLSATSTLICMIVVCFLFVPSLVGVVMAAFAIASISLESIKNKYYFCLSAWNVQLTSASSTDCLHHTISAVASPMLQAAASTIACFIPVAFHPDCTPTVFIRTIFLVVTFGVLHGLLILPTLLAMLPRRYFVFDVLYCYI</sequence>
<dbReference type="GO" id="GO:0006897">
    <property type="term" value="P:endocytosis"/>
    <property type="evidence" value="ECO:0007669"/>
    <property type="project" value="TreeGrafter"/>
</dbReference>
<evidence type="ECO:0000259" key="3">
    <source>
        <dbReference type="PROSITE" id="PS50156"/>
    </source>
</evidence>
<name>A0A1I7WSX7_HETBA</name>
<keyword evidence="2" id="KW-1133">Transmembrane helix</keyword>
<evidence type="ECO:0000256" key="2">
    <source>
        <dbReference type="SAM" id="Phobius"/>
    </source>
</evidence>
<feature type="transmembrane region" description="Helical" evidence="2">
    <location>
        <begin position="23"/>
        <end position="51"/>
    </location>
</feature>
<dbReference type="PANTHER" id="PTHR10796:SF92">
    <property type="entry name" value="PATCHED-RELATED, ISOFORM A"/>
    <property type="match status" value="1"/>
</dbReference>
<keyword evidence="4" id="KW-1185">Reference proteome</keyword>
<dbReference type="GO" id="GO:0018996">
    <property type="term" value="P:molting cycle, collagen and cuticulin-based cuticle"/>
    <property type="evidence" value="ECO:0007669"/>
    <property type="project" value="TreeGrafter"/>
</dbReference>
<evidence type="ECO:0000256" key="1">
    <source>
        <dbReference type="ARBA" id="ARBA00005585"/>
    </source>
</evidence>
<protein>
    <submittedName>
        <fullName evidence="5">SSD domain-containing protein</fullName>
    </submittedName>
</protein>
<dbReference type="AlphaFoldDB" id="A0A1I7WSX7"/>
<evidence type="ECO:0000313" key="4">
    <source>
        <dbReference type="Proteomes" id="UP000095283"/>
    </source>
</evidence>
<feature type="domain" description="SSD" evidence="3">
    <location>
        <begin position="25"/>
        <end position="51"/>
    </location>
</feature>
<proteinExistence type="inferred from homology"/>
<reference evidence="5" key="1">
    <citation type="submission" date="2016-11" db="UniProtKB">
        <authorList>
            <consortium name="WormBaseParasite"/>
        </authorList>
    </citation>
    <scope>IDENTIFICATION</scope>
</reference>
<keyword evidence="2" id="KW-0472">Membrane</keyword>
<keyword evidence="2" id="KW-0812">Transmembrane</keyword>
<dbReference type="SUPFAM" id="SSF82866">
    <property type="entry name" value="Multidrug efflux transporter AcrB transmembrane domain"/>
    <property type="match status" value="1"/>
</dbReference>
<feature type="transmembrane region" description="Helical" evidence="2">
    <location>
        <begin position="281"/>
        <end position="308"/>
    </location>
</feature>
<dbReference type="Gene3D" id="1.20.1640.10">
    <property type="entry name" value="Multidrug efflux transporter AcrB transmembrane domain"/>
    <property type="match status" value="1"/>
</dbReference>
<dbReference type="InterPro" id="IPR000731">
    <property type="entry name" value="SSD"/>
</dbReference>
<organism evidence="4 5">
    <name type="scientific">Heterorhabditis bacteriophora</name>
    <name type="common">Entomopathogenic nematode worm</name>
    <dbReference type="NCBI Taxonomy" id="37862"/>
    <lineage>
        <taxon>Eukaryota</taxon>
        <taxon>Metazoa</taxon>
        <taxon>Ecdysozoa</taxon>
        <taxon>Nematoda</taxon>
        <taxon>Chromadorea</taxon>
        <taxon>Rhabditida</taxon>
        <taxon>Rhabditina</taxon>
        <taxon>Rhabditomorpha</taxon>
        <taxon>Strongyloidea</taxon>
        <taxon>Heterorhabditidae</taxon>
        <taxon>Heterorhabditis</taxon>
    </lineage>
</organism>
<feature type="transmembrane region" description="Helical" evidence="2">
    <location>
        <begin position="372"/>
        <end position="392"/>
    </location>
</feature>
<dbReference type="InterPro" id="IPR051697">
    <property type="entry name" value="Patched_domain-protein"/>
</dbReference>
<dbReference type="Proteomes" id="UP000095283">
    <property type="component" value="Unplaced"/>
</dbReference>
<dbReference type="PANTHER" id="PTHR10796">
    <property type="entry name" value="PATCHED-RELATED"/>
    <property type="match status" value="1"/>
</dbReference>
<comment type="similarity">
    <text evidence="1">Belongs to the patched family.</text>
</comment>
<accession>A0A1I7WSX7</accession>
<evidence type="ECO:0000313" key="5">
    <source>
        <dbReference type="WBParaSite" id="Hba_08198"/>
    </source>
</evidence>
<feature type="transmembrane region" description="Helical" evidence="2">
    <location>
        <begin position="86"/>
        <end position="104"/>
    </location>
</feature>
<dbReference type="GO" id="GO:0030659">
    <property type="term" value="C:cytoplasmic vesicle membrane"/>
    <property type="evidence" value="ECO:0007669"/>
    <property type="project" value="TreeGrafter"/>
</dbReference>
<dbReference type="PROSITE" id="PS50156">
    <property type="entry name" value="SSD"/>
    <property type="match status" value="1"/>
</dbReference>
<dbReference type="WBParaSite" id="Hba_08198">
    <property type="protein sequence ID" value="Hba_08198"/>
    <property type="gene ID" value="Hba_08198"/>
</dbReference>
<dbReference type="GO" id="GO:0005886">
    <property type="term" value="C:plasma membrane"/>
    <property type="evidence" value="ECO:0007669"/>
    <property type="project" value="TreeGrafter"/>
</dbReference>